<dbReference type="SUPFAM" id="SSF53474">
    <property type="entry name" value="alpha/beta-Hydrolases"/>
    <property type="match status" value="1"/>
</dbReference>
<evidence type="ECO:0000259" key="1">
    <source>
        <dbReference type="Pfam" id="PF01738"/>
    </source>
</evidence>
<feature type="domain" description="Dienelactone hydrolase" evidence="1">
    <location>
        <begin position="28"/>
        <end position="248"/>
    </location>
</feature>
<evidence type="ECO:0000313" key="2">
    <source>
        <dbReference type="EMBL" id="THU88607.1"/>
    </source>
</evidence>
<dbReference type="PANTHER" id="PTHR17630:SF44">
    <property type="entry name" value="PROTEIN AIM2"/>
    <property type="match status" value="1"/>
</dbReference>
<sequence>MSLCEDCVKGVVHEGTPQGKWEEIGGVNCYVGTPTENYAKDKALLYLSDVFGPQLINAQLLVDSFAANGIKTIAPDYLNGDVVPPDALHAHTFDTQAWLARHGPEQTRPPLDAVITALKNDGINTLGATGYCFGAKYALELGVENQLKVCVMSHPGGVKIPDDMERYFSNSRAPLLVNSCEVDRLFTLEVCAEVDNLFGSGKFAPGYKRDHFEGCEHGFAVRGDMNNPQVKAGKEGAFKATLMWVKRFL</sequence>
<proteinExistence type="predicted"/>
<dbReference type="InterPro" id="IPR029058">
    <property type="entry name" value="AB_hydrolase_fold"/>
</dbReference>
<dbReference type="GO" id="GO:0016787">
    <property type="term" value="F:hydrolase activity"/>
    <property type="evidence" value="ECO:0007669"/>
    <property type="project" value="UniProtKB-KW"/>
</dbReference>
<name>A0A4S8LHR9_DENBC</name>
<dbReference type="AlphaFoldDB" id="A0A4S8LHR9"/>
<gene>
    <name evidence="3" type="ORF">K435DRAFT_664671</name>
    <name evidence="2" type="ORF">K435DRAFT_679491</name>
</gene>
<dbReference type="PANTHER" id="PTHR17630">
    <property type="entry name" value="DIENELACTONE HYDROLASE"/>
    <property type="match status" value="1"/>
</dbReference>
<dbReference type="Gene3D" id="3.40.50.1820">
    <property type="entry name" value="alpha/beta hydrolase"/>
    <property type="match status" value="1"/>
</dbReference>
<organism evidence="2 4">
    <name type="scientific">Dendrothele bispora (strain CBS 962.96)</name>
    <dbReference type="NCBI Taxonomy" id="1314807"/>
    <lineage>
        <taxon>Eukaryota</taxon>
        <taxon>Fungi</taxon>
        <taxon>Dikarya</taxon>
        <taxon>Basidiomycota</taxon>
        <taxon>Agaricomycotina</taxon>
        <taxon>Agaricomycetes</taxon>
        <taxon>Agaricomycetidae</taxon>
        <taxon>Agaricales</taxon>
        <taxon>Agaricales incertae sedis</taxon>
        <taxon>Dendrothele</taxon>
    </lineage>
</organism>
<dbReference type="EMBL" id="ML179179">
    <property type="protein sequence ID" value="THU96368.1"/>
    <property type="molecule type" value="Genomic_DNA"/>
</dbReference>
<dbReference type="EMBL" id="ML179403">
    <property type="protein sequence ID" value="THU88607.1"/>
    <property type="molecule type" value="Genomic_DNA"/>
</dbReference>
<dbReference type="OrthoDB" id="17560at2759"/>
<dbReference type="Proteomes" id="UP000297245">
    <property type="component" value="Unassembled WGS sequence"/>
</dbReference>
<dbReference type="InterPro" id="IPR002925">
    <property type="entry name" value="Dienelactn_hydro"/>
</dbReference>
<reference evidence="2 4" key="1">
    <citation type="journal article" date="2019" name="Nat. Ecol. Evol.">
        <title>Megaphylogeny resolves global patterns of mushroom evolution.</title>
        <authorList>
            <person name="Varga T."/>
            <person name="Krizsan K."/>
            <person name="Foldi C."/>
            <person name="Dima B."/>
            <person name="Sanchez-Garcia M."/>
            <person name="Sanchez-Ramirez S."/>
            <person name="Szollosi G.J."/>
            <person name="Szarkandi J.G."/>
            <person name="Papp V."/>
            <person name="Albert L."/>
            <person name="Andreopoulos W."/>
            <person name="Angelini C."/>
            <person name="Antonin V."/>
            <person name="Barry K.W."/>
            <person name="Bougher N.L."/>
            <person name="Buchanan P."/>
            <person name="Buyck B."/>
            <person name="Bense V."/>
            <person name="Catcheside P."/>
            <person name="Chovatia M."/>
            <person name="Cooper J."/>
            <person name="Damon W."/>
            <person name="Desjardin D."/>
            <person name="Finy P."/>
            <person name="Geml J."/>
            <person name="Haridas S."/>
            <person name="Hughes K."/>
            <person name="Justo A."/>
            <person name="Karasinski D."/>
            <person name="Kautmanova I."/>
            <person name="Kiss B."/>
            <person name="Kocsube S."/>
            <person name="Kotiranta H."/>
            <person name="LaButti K.M."/>
            <person name="Lechner B.E."/>
            <person name="Liimatainen K."/>
            <person name="Lipzen A."/>
            <person name="Lukacs Z."/>
            <person name="Mihaltcheva S."/>
            <person name="Morgado L.N."/>
            <person name="Niskanen T."/>
            <person name="Noordeloos M.E."/>
            <person name="Ohm R.A."/>
            <person name="Ortiz-Santana B."/>
            <person name="Ovrebo C."/>
            <person name="Racz N."/>
            <person name="Riley R."/>
            <person name="Savchenko A."/>
            <person name="Shiryaev A."/>
            <person name="Soop K."/>
            <person name="Spirin V."/>
            <person name="Szebenyi C."/>
            <person name="Tomsovsky M."/>
            <person name="Tulloss R.E."/>
            <person name="Uehling J."/>
            <person name="Grigoriev I.V."/>
            <person name="Vagvolgyi C."/>
            <person name="Papp T."/>
            <person name="Martin F.M."/>
            <person name="Miettinen O."/>
            <person name="Hibbett D.S."/>
            <person name="Nagy L.G."/>
        </authorList>
    </citation>
    <scope>NUCLEOTIDE SEQUENCE [LARGE SCALE GENOMIC DNA]</scope>
    <source>
        <strain evidence="2 4">CBS 962.96</strain>
    </source>
</reference>
<evidence type="ECO:0000313" key="3">
    <source>
        <dbReference type="EMBL" id="THU96368.1"/>
    </source>
</evidence>
<keyword evidence="2" id="KW-0378">Hydrolase</keyword>
<evidence type="ECO:0000313" key="4">
    <source>
        <dbReference type="Proteomes" id="UP000297245"/>
    </source>
</evidence>
<dbReference type="Pfam" id="PF01738">
    <property type="entry name" value="DLH"/>
    <property type="match status" value="1"/>
</dbReference>
<protein>
    <submittedName>
        <fullName evidence="2">Dienelactone hydrolase endo-1,3,1,4-beta-D-glucanase</fullName>
    </submittedName>
</protein>
<accession>A0A4S8LHR9</accession>
<keyword evidence="4" id="KW-1185">Reference proteome</keyword>